<evidence type="ECO:0000313" key="12">
    <source>
        <dbReference type="Proteomes" id="UP000272015"/>
    </source>
</evidence>
<dbReference type="GO" id="GO:0015920">
    <property type="term" value="P:lipopolysaccharide transport"/>
    <property type="evidence" value="ECO:0007669"/>
    <property type="project" value="TreeGrafter"/>
</dbReference>
<evidence type="ECO:0000256" key="3">
    <source>
        <dbReference type="ARBA" id="ARBA00022448"/>
    </source>
</evidence>
<feature type="transmembrane region" description="Helical" evidence="9">
    <location>
        <begin position="64"/>
        <end position="82"/>
    </location>
</feature>
<dbReference type="GO" id="GO:0140359">
    <property type="term" value="F:ABC-type transporter activity"/>
    <property type="evidence" value="ECO:0007669"/>
    <property type="project" value="InterPro"/>
</dbReference>
<dbReference type="OrthoDB" id="9789409at2"/>
<evidence type="ECO:0000259" key="10">
    <source>
        <dbReference type="PROSITE" id="PS51012"/>
    </source>
</evidence>
<feature type="transmembrane region" description="Helical" evidence="9">
    <location>
        <begin position="136"/>
        <end position="162"/>
    </location>
</feature>
<reference evidence="11 12" key="1">
    <citation type="submission" date="2018-09" db="EMBL/GenBank/DDBJ databases">
        <title>Novel species of Cryobacterium.</title>
        <authorList>
            <person name="Liu Q."/>
            <person name="Xin Y.-H."/>
        </authorList>
    </citation>
    <scope>NUCLEOTIDE SEQUENCE [LARGE SCALE GENOMIC DNA]</scope>
    <source>
        <strain evidence="11 12">Hh39</strain>
    </source>
</reference>
<organism evidence="11 12">
    <name type="scientific">Cryobacterium melibiosiphilum</name>
    <dbReference type="NCBI Taxonomy" id="995039"/>
    <lineage>
        <taxon>Bacteria</taxon>
        <taxon>Bacillati</taxon>
        <taxon>Actinomycetota</taxon>
        <taxon>Actinomycetes</taxon>
        <taxon>Micrococcales</taxon>
        <taxon>Microbacteriaceae</taxon>
        <taxon>Cryobacterium</taxon>
    </lineage>
</organism>
<keyword evidence="6 9" id="KW-0812">Transmembrane</keyword>
<keyword evidence="5" id="KW-0997">Cell inner membrane</keyword>
<evidence type="ECO:0000256" key="4">
    <source>
        <dbReference type="ARBA" id="ARBA00022475"/>
    </source>
</evidence>
<dbReference type="Pfam" id="PF01061">
    <property type="entry name" value="ABC2_membrane"/>
    <property type="match status" value="1"/>
</dbReference>
<evidence type="ECO:0000256" key="9">
    <source>
        <dbReference type="RuleBase" id="RU361157"/>
    </source>
</evidence>
<comment type="similarity">
    <text evidence="2 9">Belongs to the ABC-2 integral membrane protein family.</text>
</comment>
<dbReference type="AlphaFoldDB" id="A0A3A5MIP9"/>
<evidence type="ECO:0000256" key="7">
    <source>
        <dbReference type="ARBA" id="ARBA00022989"/>
    </source>
</evidence>
<dbReference type="PANTHER" id="PTHR30413">
    <property type="entry name" value="INNER MEMBRANE TRANSPORT PERMEASE"/>
    <property type="match status" value="1"/>
</dbReference>
<feature type="transmembrane region" description="Helical" evidence="9">
    <location>
        <begin position="206"/>
        <end position="227"/>
    </location>
</feature>
<keyword evidence="12" id="KW-1185">Reference proteome</keyword>
<evidence type="ECO:0000313" key="11">
    <source>
        <dbReference type="EMBL" id="RJT87799.1"/>
    </source>
</evidence>
<keyword evidence="8 9" id="KW-0472">Membrane</keyword>
<sequence length="306" mass="33504">MSSVSAEKRALRIAQEPLLPVGQTTNFVTGTWSSITEIWEHRQLLNLLVRREIKARYKDSSLGLVWSLVKPLAQLLVYYFAIGQILGIARNIPSFAIFVFVGLTVWGLFTEIVSSGTMSIINNAGLVKKVYLPREIFPLGAVGGGLFNYGLQLIILLAAVIIGGQIPLTRDLALAPLALVNVVVFATAIGMVLAAVTVYLRDLQHLVEVVLTVLFWASPVVYSFSFVHSAIAGTWLEQLYLANPVTLSVLGMQKALWLAGTTESTAVNFPPDIAVRLWVSLGISIVLLWLAQRVFSRLQGNFAQEL</sequence>
<protein>
    <recommendedName>
        <fullName evidence="9">Transport permease protein</fullName>
    </recommendedName>
</protein>
<evidence type="ECO:0000256" key="6">
    <source>
        <dbReference type="ARBA" id="ARBA00022692"/>
    </source>
</evidence>
<dbReference type="EMBL" id="QZVS01000087">
    <property type="protein sequence ID" value="RJT87799.1"/>
    <property type="molecule type" value="Genomic_DNA"/>
</dbReference>
<accession>A0A3A5MIP9</accession>
<dbReference type="InterPro" id="IPR013525">
    <property type="entry name" value="ABC2_TM"/>
</dbReference>
<dbReference type="GO" id="GO:0005886">
    <property type="term" value="C:plasma membrane"/>
    <property type="evidence" value="ECO:0007669"/>
    <property type="project" value="UniProtKB-SubCell"/>
</dbReference>
<feature type="domain" description="ABC transmembrane type-2" evidence="10">
    <location>
        <begin position="62"/>
        <end position="298"/>
    </location>
</feature>
<evidence type="ECO:0000256" key="8">
    <source>
        <dbReference type="ARBA" id="ARBA00023136"/>
    </source>
</evidence>
<evidence type="ECO:0000256" key="5">
    <source>
        <dbReference type="ARBA" id="ARBA00022519"/>
    </source>
</evidence>
<keyword evidence="7 9" id="KW-1133">Transmembrane helix</keyword>
<dbReference type="PANTHER" id="PTHR30413:SF8">
    <property type="entry name" value="TRANSPORT PERMEASE PROTEIN"/>
    <property type="match status" value="1"/>
</dbReference>
<keyword evidence="4 9" id="KW-1003">Cell membrane</keyword>
<feature type="transmembrane region" description="Helical" evidence="9">
    <location>
        <begin position="94"/>
        <end position="116"/>
    </location>
</feature>
<proteinExistence type="inferred from homology"/>
<evidence type="ECO:0000256" key="1">
    <source>
        <dbReference type="ARBA" id="ARBA00004429"/>
    </source>
</evidence>
<comment type="caution">
    <text evidence="11">The sequence shown here is derived from an EMBL/GenBank/DDBJ whole genome shotgun (WGS) entry which is preliminary data.</text>
</comment>
<comment type="subcellular location">
    <subcellularLocation>
        <location evidence="1">Cell inner membrane</location>
        <topology evidence="1">Multi-pass membrane protein</topology>
    </subcellularLocation>
    <subcellularLocation>
        <location evidence="9">Cell membrane</location>
        <topology evidence="9">Multi-pass membrane protein</topology>
    </subcellularLocation>
</comment>
<keyword evidence="3 9" id="KW-0813">Transport</keyword>
<feature type="transmembrane region" description="Helical" evidence="9">
    <location>
        <begin position="273"/>
        <end position="291"/>
    </location>
</feature>
<feature type="transmembrane region" description="Helical" evidence="9">
    <location>
        <begin position="174"/>
        <end position="200"/>
    </location>
</feature>
<dbReference type="PROSITE" id="PS51012">
    <property type="entry name" value="ABC_TM2"/>
    <property type="match status" value="1"/>
</dbReference>
<evidence type="ECO:0000256" key="2">
    <source>
        <dbReference type="ARBA" id="ARBA00007783"/>
    </source>
</evidence>
<dbReference type="RefSeq" id="WP_119975135.1">
    <property type="nucleotide sequence ID" value="NZ_JBHSQA010000011.1"/>
</dbReference>
<name>A0A3A5MIP9_9MICO</name>
<dbReference type="InterPro" id="IPR047817">
    <property type="entry name" value="ABC2_TM_bact-type"/>
</dbReference>
<gene>
    <name evidence="11" type="ORF">D6T64_13135</name>
</gene>
<dbReference type="Proteomes" id="UP000272015">
    <property type="component" value="Unassembled WGS sequence"/>
</dbReference>